<evidence type="ECO:0000256" key="1">
    <source>
        <dbReference type="SAM" id="MobiDB-lite"/>
    </source>
</evidence>
<dbReference type="Pfam" id="PF23071">
    <property type="entry name" value="DUF7044"/>
    <property type="match status" value="1"/>
</dbReference>
<feature type="domain" description="DUF7042" evidence="2">
    <location>
        <begin position="237"/>
        <end position="361"/>
    </location>
</feature>
<feature type="domain" description="DUF7045" evidence="5">
    <location>
        <begin position="558"/>
        <end position="615"/>
    </location>
</feature>
<accession>A0ABM1RUJ1</accession>
<evidence type="ECO:0000259" key="3">
    <source>
        <dbReference type="Pfam" id="PF23070"/>
    </source>
</evidence>
<dbReference type="InterPro" id="IPR055472">
    <property type="entry name" value="DUF7044"/>
</dbReference>
<feature type="region of interest" description="Disordered" evidence="1">
    <location>
        <begin position="640"/>
        <end position="733"/>
    </location>
</feature>
<dbReference type="Pfam" id="PF23070">
    <property type="entry name" value="DUF7043"/>
    <property type="match status" value="1"/>
</dbReference>
<evidence type="ECO:0000313" key="7">
    <source>
        <dbReference type="RefSeq" id="XP_022235046.1"/>
    </source>
</evidence>
<dbReference type="InterPro" id="IPR055471">
    <property type="entry name" value="DUF7043"/>
</dbReference>
<dbReference type="Pfam" id="PF23073">
    <property type="entry name" value="DUF7045"/>
    <property type="match status" value="1"/>
</dbReference>
<dbReference type="RefSeq" id="XP_022235046.1">
    <property type="nucleotide sequence ID" value="XM_022379338.1"/>
</dbReference>
<proteinExistence type="predicted"/>
<name>A0ABM1RUJ1_LIMPO</name>
<feature type="compositionally biased region" description="Polar residues" evidence="1">
    <location>
        <begin position="757"/>
        <end position="767"/>
    </location>
</feature>
<evidence type="ECO:0000259" key="4">
    <source>
        <dbReference type="Pfam" id="PF23071"/>
    </source>
</evidence>
<reference evidence="7" key="1">
    <citation type="submission" date="2025-08" db="UniProtKB">
        <authorList>
            <consortium name="RefSeq"/>
        </authorList>
    </citation>
    <scope>IDENTIFICATION</scope>
    <source>
        <tissue evidence="7">Muscle</tissue>
    </source>
</reference>
<organism evidence="6 7">
    <name type="scientific">Limulus polyphemus</name>
    <name type="common">Atlantic horseshoe crab</name>
    <dbReference type="NCBI Taxonomy" id="6850"/>
    <lineage>
        <taxon>Eukaryota</taxon>
        <taxon>Metazoa</taxon>
        <taxon>Ecdysozoa</taxon>
        <taxon>Arthropoda</taxon>
        <taxon>Chelicerata</taxon>
        <taxon>Merostomata</taxon>
        <taxon>Xiphosura</taxon>
        <taxon>Limulidae</taxon>
        <taxon>Limulus</taxon>
    </lineage>
</organism>
<evidence type="ECO:0000259" key="2">
    <source>
        <dbReference type="Pfam" id="PF23069"/>
    </source>
</evidence>
<feature type="domain" description="DUF7044" evidence="4">
    <location>
        <begin position="109"/>
        <end position="210"/>
    </location>
</feature>
<dbReference type="PANTHER" id="PTHR22255">
    <property type="entry name" value="LP06548P"/>
    <property type="match status" value="1"/>
</dbReference>
<protein>
    <submittedName>
        <fullName evidence="7">Uncharacterized protein LOC106475142</fullName>
    </submittedName>
</protein>
<evidence type="ECO:0000313" key="6">
    <source>
        <dbReference type="Proteomes" id="UP000694941"/>
    </source>
</evidence>
<dbReference type="Proteomes" id="UP000694941">
    <property type="component" value="Unplaced"/>
</dbReference>
<sequence length="823" mass="94535">MELGFRTTQKDTATSGTSAVVSKVRRLLTGENERIQRSIAKAIHLFQATVPNIVKKNLSLDTRPNTRLPIKHSSQSLHTSSSCINEMDIHSIPYEEILIKSRDAALSAVCYFPAELQGPYVVQSRASPDFGGRYVTYSDVMVEVDSVTPWGRCHRRDGNNVILSENTRWKECMRCFHLTWKTPNFIQIHVKELDTCHTSEEEALGSCPNEDFIFKGGFTEIMLYRKQDHRSAFTIQNVFCPINGRFRFTFRGNNGNYRCDQPYPELSNCPHGNALEFRFHQCNFPDTSISYLCLGDWQGPNDDRFVALMDLSGDSDRKPKFRCGLYKQDTISGRVYLSLSEDSTCISGLRSSSDGYETFVLTPLPSRSLPAPVLSARCKFPSWLQGRWENLEVNGNKFIYEDHRRFQTLIGWCVTKETSTPFECYHIYTINQCGQEAYNCVWLQQRSRNVLELQLGDNPSSGYTQSLCRHHQFRSNTWVTLGRLDVTQPESCPITGNYSGVTSGGGTLCAKMATDCNNPDILHYSIRDCGNKLYSNEATKRRGDGYQHYNGRRQDHKPKQREYRCLGNWEENGVLYTYTQRRDSPGFQCFSGKVLRNGEEAYIKEVGQNCLRGEDPFLYGIKVTRDATCPLNPLTSYLPTRTPWRPSPKVQSPKQPLTVTPSFRPTRWPWNPPHSTQPTQLNTPGLTHERNRPPWRPYLTQRPKNDLRFGHQPTRQPWRPPRATQPPQKNYPPTLVLQTRKPWRPPLVSHPQLPNHGPNQHTRNSYQYPGRFNRYTTPSWRPITGRPRSRRNNKGVSSSSASYTLLLCCSILLFSHRRHIYLG</sequence>
<dbReference type="PANTHER" id="PTHR22255:SF4">
    <property type="entry name" value="CATION-INDEPENDENT MANNOSE-6-PHOSPHATE RECEPTOR"/>
    <property type="match status" value="1"/>
</dbReference>
<dbReference type="GeneID" id="106475142"/>
<keyword evidence="6" id="KW-1185">Reference proteome</keyword>
<gene>
    <name evidence="7" type="primary">LOC106475142</name>
</gene>
<evidence type="ECO:0000259" key="5">
    <source>
        <dbReference type="Pfam" id="PF23073"/>
    </source>
</evidence>
<feature type="compositionally biased region" description="Polar residues" evidence="1">
    <location>
        <begin position="649"/>
        <end position="663"/>
    </location>
</feature>
<dbReference type="InterPro" id="IPR055473">
    <property type="entry name" value="DUF7045"/>
</dbReference>
<feature type="domain" description="DUF7043" evidence="3">
    <location>
        <begin position="376"/>
        <end position="480"/>
    </location>
</feature>
<feature type="region of interest" description="Disordered" evidence="1">
    <location>
        <begin position="747"/>
        <end position="797"/>
    </location>
</feature>
<feature type="compositionally biased region" description="Polar residues" evidence="1">
    <location>
        <begin position="673"/>
        <end position="685"/>
    </location>
</feature>
<dbReference type="InterPro" id="IPR055470">
    <property type="entry name" value="DUF7042"/>
</dbReference>
<dbReference type="Pfam" id="PF23069">
    <property type="entry name" value="DUF7042"/>
    <property type="match status" value="1"/>
</dbReference>